<dbReference type="InterPro" id="IPR019554">
    <property type="entry name" value="Soluble_ligand-bd"/>
</dbReference>
<dbReference type="EMBL" id="BAAFZP010000001">
    <property type="protein sequence ID" value="GAB1582726.1"/>
    <property type="molecule type" value="Genomic_DNA"/>
</dbReference>
<evidence type="ECO:0000259" key="5">
    <source>
        <dbReference type="Pfam" id="PF25994"/>
    </source>
</evidence>
<dbReference type="Pfam" id="PF02563">
    <property type="entry name" value="Poly_export"/>
    <property type="match status" value="1"/>
</dbReference>
<dbReference type="PANTHER" id="PTHR33619:SF3">
    <property type="entry name" value="POLYSACCHARIDE EXPORT PROTEIN GFCE-RELATED"/>
    <property type="match status" value="1"/>
</dbReference>
<organism evidence="6 7">
    <name type="scientific">Phyllobacterium phragmitis</name>
    <dbReference type="NCBI Taxonomy" id="2670329"/>
    <lineage>
        <taxon>Bacteria</taxon>
        <taxon>Pseudomonadati</taxon>
        <taxon>Pseudomonadota</taxon>
        <taxon>Alphaproteobacteria</taxon>
        <taxon>Hyphomicrobiales</taxon>
        <taxon>Phyllobacteriaceae</taxon>
        <taxon>Phyllobacterium</taxon>
    </lineage>
</organism>
<evidence type="ECO:0000259" key="3">
    <source>
        <dbReference type="Pfam" id="PF02563"/>
    </source>
</evidence>
<gene>
    <name evidence="6" type="primary">exoF</name>
    <name evidence="6" type="ORF">PPNSA23_26690</name>
</gene>
<dbReference type="Pfam" id="PF10531">
    <property type="entry name" value="SLBB"/>
    <property type="match status" value="1"/>
</dbReference>
<feature type="domain" description="Polysaccharide export protein N-terminal" evidence="3">
    <location>
        <begin position="47"/>
        <end position="131"/>
    </location>
</feature>
<feature type="domain" description="Soluble ligand binding" evidence="4">
    <location>
        <begin position="137"/>
        <end position="172"/>
    </location>
</feature>
<protein>
    <submittedName>
        <fullName evidence="6">Exopolysaccharide production protein ExoF</fullName>
    </submittedName>
</protein>
<comment type="caution">
    <text evidence="6">The sequence shown here is derived from an EMBL/GenBank/DDBJ whole genome shotgun (WGS) entry which is preliminary data.</text>
</comment>
<evidence type="ECO:0000259" key="4">
    <source>
        <dbReference type="Pfam" id="PF10531"/>
    </source>
</evidence>
<dbReference type="InterPro" id="IPR049712">
    <property type="entry name" value="Poly_export"/>
</dbReference>
<dbReference type="InterPro" id="IPR003715">
    <property type="entry name" value="Poly_export_N"/>
</dbReference>
<accession>A0ABQ0H1C3</accession>
<dbReference type="Pfam" id="PF25994">
    <property type="entry name" value="HH_AprE"/>
    <property type="match status" value="1"/>
</dbReference>
<keyword evidence="1" id="KW-0732">Signal</keyword>
<name>A0ABQ0H1C3_9HYPH</name>
<evidence type="ECO:0000313" key="7">
    <source>
        <dbReference type="Proteomes" id="UP001628091"/>
    </source>
</evidence>
<feature type="domain" description="AprE-like long alpha-helical hairpin" evidence="5">
    <location>
        <begin position="183"/>
        <end position="364"/>
    </location>
</feature>
<feature type="coiled-coil region" evidence="2">
    <location>
        <begin position="307"/>
        <end position="334"/>
    </location>
</feature>
<evidence type="ECO:0000256" key="2">
    <source>
        <dbReference type="SAM" id="Coils"/>
    </source>
</evidence>
<dbReference type="Gene3D" id="3.30.1950.10">
    <property type="entry name" value="wza like domain"/>
    <property type="match status" value="1"/>
</dbReference>
<evidence type="ECO:0000256" key="1">
    <source>
        <dbReference type="ARBA" id="ARBA00022729"/>
    </source>
</evidence>
<reference evidence="6 7" key="1">
    <citation type="submission" date="2024-10" db="EMBL/GenBank/DDBJ databases">
        <title>Isolation, draft genome sequencing and identification of Phyllobacterium sp. NSA23, isolated from leaf soil.</title>
        <authorList>
            <person name="Akita H."/>
        </authorList>
    </citation>
    <scope>NUCLEOTIDE SEQUENCE [LARGE SCALE GENOMIC DNA]</scope>
    <source>
        <strain evidence="6 7">NSA23</strain>
    </source>
</reference>
<dbReference type="Proteomes" id="UP001628091">
    <property type="component" value="Unassembled WGS sequence"/>
</dbReference>
<evidence type="ECO:0000313" key="6">
    <source>
        <dbReference type="EMBL" id="GAB1582726.1"/>
    </source>
</evidence>
<keyword evidence="7" id="KW-1185">Reference proteome</keyword>
<dbReference type="InterPro" id="IPR058781">
    <property type="entry name" value="HH_AprE-like"/>
</dbReference>
<dbReference type="PANTHER" id="PTHR33619">
    <property type="entry name" value="POLYSACCHARIDE EXPORT PROTEIN GFCE-RELATED"/>
    <property type="match status" value="1"/>
</dbReference>
<feature type="coiled-coil region" evidence="2">
    <location>
        <begin position="187"/>
        <end position="214"/>
    </location>
</feature>
<keyword evidence="2" id="KW-0175">Coiled coil</keyword>
<sequence length="433" mass="47625">MKIAPIAPPDRVRSAMLSDPAEMLSRTFGWLLFLLALLLTTSPVGAAEYKLGPMDKLSIRVVEWQTAEGTFREWPTITGEYTVGPSGSLSLPFAGELQAAGRTTSEIATEIAKNLQQKFGLIDRPEASVEIAEFRPIFVSGDVETPGKYPYDPELTVLKAVSLAGGMRRAESGQRFERDFLNARGNYDVLVAERNRLLAKRARLQAEVANAEAIEMPKELTDVPDAQKLIDDETAIMRSRRQALTLQLNALDELKTLYQNEITSLEKKMVVQNRQKDLMSKELASIGGLADKGLVVNSRVMTLETSVADMQSKLLDLETNSLRAKQEINKATRDATDLDNSRQAELANEMQATQAALDETDLKLSMYKNLMTEALVNAPEAGALAARDGERPVMEYSIVRNSGTGEAKEFSAQENTPLMPGDLLKVTISDARS</sequence>
<proteinExistence type="predicted"/>